<name>A0AAE1C8Y5_9PEZI</name>
<evidence type="ECO:0000313" key="6">
    <source>
        <dbReference type="Proteomes" id="UP001270362"/>
    </source>
</evidence>
<feature type="compositionally biased region" description="Basic residues" evidence="4">
    <location>
        <begin position="154"/>
        <end position="169"/>
    </location>
</feature>
<feature type="compositionally biased region" description="Low complexity" evidence="4">
    <location>
        <begin position="82"/>
        <end position="93"/>
    </location>
</feature>
<dbReference type="PANTHER" id="PTHR28263">
    <property type="entry name" value="GOLGI TO ER TRAFFIC PROTEIN 2"/>
    <property type="match status" value="1"/>
</dbReference>
<evidence type="ECO:0000313" key="5">
    <source>
        <dbReference type="EMBL" id="KAK3683516.1"/>
    </source>
</evidence>
<dbReference type="EMBL" id="JAULSO010000004">
    <property type="protein sequence ID" value="KAK3683516.1"/>
    <property type="molecule type" value="Genomic_DNA"/>
</dbReference>
<accession>A0AAE1C8Y5</accession>
<gene>
    <name evidence="5" type="ORF">B0T22DRAFT_249720</name>
</gene>
<reference evidence="5" key="1">
    <citation type="journal article" date="2023" name="Mol. Phylogenet. Evol.">
        <title>Genome-scale phylogeny and comparative genomics of the fungal order Sordariales.</title>
        <authorList>
            <person name="Hensen N."/>
            <person name="Bonometti L."/>
            <person name="Westerberg I."/>
            <person name="Brannstrom I.O."/>
            <person name="Guillou S."/>
            <person name="Cros-Aarteil S."/>
            <person name="Calhoun S."/>
            <person name="Haridas S."/>
            <person name="Kuo A."/>
            <person name="Mondo S."/>
            <person name="Pangilinan J."/>
            <person name="Riley R."/>
            <person name="LaButti K."/>
            <person name="Andreopoulos B."/>
            <person name="Lipzen A."/>
            <person name="Chen C."/>
            <person name="Yan M."/>
            <person name="Daum C."/>
            <person name="Ng V."/>
            <person name="Clum A."/>
            <person name="Steindorff A."/>
            <person name="Ohm R.A."/>
            <person name="Martin F."/>
            <person name="Silar P."/>
            <person name="Natvig D.O."/>
            <person name="Lalanne C."/>
            <person name="Gautier V."/>
            <person name="Ament-Velasquez S.L."/>
            <person name="Kruys A."/>
            <person name="Hutchinson M.I."/>
            <person name="Powell A.J."/>
            <person name="Barry K."/>
            <person name="Miller A.N."/>
            <person name="Grigoriev I.V."/>
            <person name="Debuchy R."/>
            <person name="Gladieux P."/>
            <person name="Hiltunen Thoren M."/>
            <person name="Johannesson H."/>
        </authorList>
    </citation>
    <scope>NUCLEOTIDE SEQUENCE</scope>
    <source>
        <strain evidence="5">CBS 314.62</strain>
    </source>
</reference>
<reference evidence="5" key="2">
    <citation type="submission" date="2023-06" db="EMBL/GenBank/DDBJ databases">
        <authorList>
            <consortium name="Lawrence Berkeley National Laboratory"/>
            <person name="Haridas S."/>
            <person name="Hensen N."/>
            <person name="Bonometti L."/>
            <person name="Westerberg I."/>
            <person name="Brannstrom I.O."/>
            <person name="Guillou S."/>
            <person name="Cros-Aarteil S."/>
            <person name="Calhoun S."/>
            <person name="Kuo A."/>
            <person name="Mondo S."/>
            <person name="Pangilinan J."/>
            <person name="Riley R."/>
            <person name="Labutti K."/>
            <person name="Andreopoulos B."/>
            <person name="Lipzen A."/>
            <person name="Chen C."/>
            <person name="Yanf M."/>
            <person name="Daum C."/>
            <person name="Ng V."/>
            <person name="Clum A."/>
            <person name="Steindorff A."/>
            <person name="Ohm R."/>
            <person name="Martin F."/>
            <person name="Silar P."/>
            <person name="Natvig D."/>
            <person name="Lalanne C."/>
            <person name="Gautier V."/>
            <person name="Ament-Velasquez S.L."/>
            <person name="Kruys A."/>
            <person name="Hutchinson M.I."/>
            <person name="Powell A.J."/>
            <person name="Barry K."/>
            <person name="Miller A.N."/>
            <person name="Grigoriev I.V."/>
            <person name="Debuchy R."/>
            <person name="Gladieux P."/>
            <person name="Thoren M.H."/>
            <person name="Johannesson H."/>
        </authorList>
    </citation>
    <scope>NUCLEOTIDE SEQUENCE</scope>
    <source>
        <strain evidence="5">CBS 314.62</strain>
    </source>
</reference>
<feature type="compositionally biased region" description="Low complexity" evidence="4">
    <location>
        <begin position="55"/>
        <end position="71"/>
    </location>
</feature>
<evidence type="ECO:0000256" key="2">
    <source>
        <dbReference type="ARBA" id="ARBA00022989"/>
    </source>
</evidence>
<evidence type="ECO:0000256" key="1">
    <source>
        <dbReference type="ARBA" id="ARBA00022692"/>
    </source>
</evidence>
<organism evidence="5 6">
    <name type="scientific">Podospora appendiculata</name>
    <dbReference type="NCBI Taxonomy" id="314037"/>
    <lineage>
        <taxon>Eukaryota</taxon>
        <taxon>Fungi</taxon>
        <taxon>Dikarya</taxon>
        <taxon>Ascomycota</taxon>
        <taxon>Pezizomycotina</taxon>
        <taxon>Sordariomycetes</taxon>
        <taxon>Sordariomycetidae</taxon>
        <taxon>Sordariales</taxon>
        <taxon>Podosporaceae</taxon>
        <taxon>Podospora</taxon>
    </lineage>
</organism>
<keyword evidence="6" id="KW-1185">Reference proteome</keyword>
<feature type="compositionally biased region" description="Basic and acidic residues" evidence="4">
    <location>
        <begin position="142"/>
        <end position="153"/>
    </location>
</feature>
<dbReference type="PANTHER" id="PTHR28263:SF1">
    <property type="entry name" value="GOLGI TO ER TRAFFIC PROTEIN 2"/>
    <property type="match status" value="1"/>
</dbReference>
<protein>
    <submittedName>
        <fullName evidence="5">Uncharacterized protein</fullName>
    </submittedName>
</protein>
<dbReference type="GO" id="GO:0006890">
    <property type="term" value="P:retrograde vesicle-mediated transport, Golgi to endoplasmic reticulum"/>
    <property type="evidence" value="ECO:0007669"/>
    <property type="project" value="TreeGrafter"/>
</dbReference>
<feature type="region of interest" description="Disordered" evidence="4">
    <location>
        <begin position="26"/>
        <end position="220"/>
    </location>
</feature>
<comment type="caution">
    <text evidence="5">The sequence shown here is derived from an EMBL/GenBank/DDBJ whole genome shotgun (WGS) entry which is preliminary data.</text>
</comment>
<dbReference type="Pfam" id="PF08690">
    <property type="entry name" value="GET2"/>
    <property type="match status" value="1"/>
</dbReference>
<keyword evidence="1" id="KW-0812">Transmembrane</keyword>
<feature type="compositionally biased region" description="Low complexity" evidence="4">
    <location>
        <begin position="104"/>
        <end position="129"/>
    </location>
</feature>
<evidence type="ECO:0000256" key="3">
    <source>
        <dbReference type="ARBA" id="ARBA00023136"/>
    </source>
</evidence>
<evidence type="ECO:0000256" key="4">
    <source>
        <dbReference type="SAM" id="MobiDB-lite"/>
    </source>
</evidence>
<dbReference type="AlphaFoldDB" id="A0AAE1C8Y5"/>
<keyword evidence="2" id="KW-1133">Transmembrane helix</keyword>
<sequence length="323" mass="34859">MTEGVSMSAENEAAAAEARALEQARLRKERREAKIRAGGASRLNKISGLGGGLQRGLSTTTTTPASAAAPANRNPITKQRRSLPTATAAATNPRRPRRSRHLRALLPAASHRASAPILPAPAAATTATPRPRRHVRGTAPPDDARPRNAEPRRRAMRSGIRRHGRRRGNGRPDDEDDDADDGRRRSKHRQRRIALPIPIPASRRSGRKPLRHAADDTRAPEPVRLALAPAAHGRGPGTRLVHCAVDDLQRLQARARLRRGYARHVRGGGGGGEPARVGQALFLGVCHGRGRAPHLALLHGPPRPRPRPHGRRRAGPGRRLPAA</sequence>
<keyword evidence="3" id="KW-0472">Membrane</keyword>
<feature type="compositionally biased region" description="Basic residues" evidence="4">
    <location>
        <begin position="302"/>
        <end position="316"/>
    </location>
</feature>
<proteinExistence type="predicted"/>
<feature type="region of interest" description="Disordered" evidence="4">
    <location>
        <begin position="295"/>
        <end position="323"/>
    </location>
</feature>
<dbReference type="Proteomes" id="UP001270362">
    <property type="component" value="Unassembled WGS sequence"/>
</dbReference>
<dbReference type="InterPro" id="IPR028143">
    <property type="entry name" value="Get2/sif1"/>
</dbReference>
<feature type="compositionally biased region" description="Basic and acidic residues" evidence="4">
    <location>
        <begin position="26"/>
        <end position="35"/>
    </location>
</feature>
<feature type="compositionally biased region" description="Basic residues" evidence="4">
    <location>
        <begin position="94"/>
        <end position="103"/>
    </location>
</feature>